<dbReference type="InterPro" id="IPR001509">
    <property type="entry name" value="Epimerase_deHydtase"/>
</dbReference>
<dbReference type="Pfam" id="PF08338">
    <property type="entry name" value="DUF1731"/>
    <property type="match status" value="1"/>
</dbReference>
<proteinExistence type="inferred from homology"/>
<accession>A0A1H6LDU4</accession>
<dbReference type="InterPro" id="IPR010099">
    <property type="entry name" value="SDR39U1"/>
</dbReference>
<dbReference type="OrthoDB" id="9801773at2"/>
<keyword evidence="5" id="KW-1185">Reference proteome</keyword>
<dbReference type="STRING" id="1159016.SAMN02927937_01729"/>
<dbReference type="PANTHER" id="PTHR11092">
    <property type="entry name" value="SUGAR NUCLEOTIDE EPIMERASE RELATED"/>
    <property type="match status" value="1"/>
</dbReference>
<evidence type="ECO:0000313" key="5">
    <source>
        <dbReference type="Proteomes" id="UP000199634"/>
    </source>
</evidence>
<dbReference type="InterPro" id="IPR036291">
    <property type="entry name" value="NAD(P)-bd_dom_sf"/>
</dbReference>
<evidence type="ECO:0000256" key="1">
    <source>
        <dbReference type="ARBA" id="ARBA00009353"/>
    </source>
</evidence>
<evidence type="ECO:0000259" key="2">
    <source>
        <dbReference type="Pfam" id="PF01370"/>
    </source>
</evidence>
<dbReference type="PANTHER" id="PTHR11092:SF0">
    <property type="entry name" value="EPIMERASE FAMILY PROTEIN SDR39U1"/>
    <property type="match status" value="1"/>
</dbReference>
<dbReference type="AlphaFoldDB" id="A0A1H6LDU4"/>
<dbReference type="Proteomes" id="UP000199634">
    <property type="component" value="Unassembled WGS sequence"/>
</dbReference>
<organism evidence="4 5">
    <name type="scientific">Paenimyroides marinum</name>
    <dbReference type="NCBI Taxonomy" id="1159016"/>
    <lineage>
        <taxon>Bacteria</taxon>
        <taxon>Pseudomonadati</taxon>
        <taxon>Bacteroidota</taxon>
        <taxon>Flavobacteriia</taxon>
        <taxon>Flavobacteriales</taxon>
        <taxon>Flavobacteriaceae</taxon>
        <taxon>Paenimyroides</taxon>
    </lineage>
</organism>
<dbReference type="InterPro" id="IPR013549">
    <property type="entry name" value="DUF1731"/>
</dbReference>
<reference evidence="4 5" key="1">
    <citation type="submission" date="2016-10" db="EMBL/GenBank/DDBJ databases">
        <authorList>
            <person name="de Groot N.N."/>
        </authorList>
    </citation>
    <scope>NUCLEOTIDE SEQUENCE [LARGE SCALE GENOMIC DNA]</scope>
    <source>
        <strain evidence="4 5">CGMCC 1.10825</strain>
    </source>
</reference>
<dbReference type="EMBL" id="FNXE01000022">
    <property type="protein sequence ID" value="SEH84318.1"/>
    <property type="molecule type" value="Genomic_DNA"/>
</dbReference>
<dbReference type="RefSeq" id="WP_091099059.1">
    <property type="nucleotide sequence ID" value="NZ_FNXE01000022.1"/>
</dbReference>
<evidence type="ECO:0008006" key="6">
    <source>
        <dbReference type="Google" id="ProtNLM"/>
    </source>
</evidence>
<dbReference type="Pfam" id="PF01370">
    <property type="entry name" value="Epimerase"/>
    <property type="match status" value="1"/>
</dbReference>
<protein>
    <recommendedName>
        <fullName evidence="6">TIGR01777 family protein</fullName>
    </recommendedName>
</protein>
<sequence>MKKILIAGGTGFVGKALIKHLVNCGYMVNVLTRRNKISSMENIRYFEWDIKKGFIDEKAFEGVSKIINLTGANITEKRWTEKRKVEIIESRTKAIDLLFTYVTTRNFSIDIFISSSAVGYYGAITTDEIFTEKSNNGSDFLASVCRKWEKSALQFESLGVATVILRKGVVLGRDGGMYQKLAPLAKLGINTSLGNGRQYLPWIDIRDLVRLYEFILKTDELSGVFNAVSSEHIMMNDFSKALLRSFGKTSFLPNVPAFLVRLFLGEMSVMLLKGSRVSNYKIKQTGFKFEYSSIEKTFFM</sequence>
<feature type="domain" description="DUF1731" evidence="3">
    <location>
        <begin position="255"/>
        <end position="296"/>
    </location>
</feature>
<dbReference type="SUPFAM" id="SSF51735">
    <property type="entry name" value="NAD(P)-binding Rossmann-fold domains"/>
    <property type="match status" value="1"/>
</dbReference>
<dbReference type="Gene3D" id="3.40.50.720">
    <property type="entry name" value="NAD(P)-binding Rossmann-like Domain"/>
    <property type="match status" value="1"/>
</dbReference>
<dbReference type="NCBIfam" id="TIGR01777">
    <property type="entry name" value="yfcH"/>
    <property type="match status" value="1"/>
</dbReference>
<comment type="similarity">
    <text evidence="1">Belongs to the NAD(P)-dependent epimerase/dehydratase family. SDR39U1 subfamily.</text>
</comment>
<evidence type="ECO:0000313" key="4">
    <source>
        <dbReference type="EMBL" id="SEH84318.1"/>
    </source>
</evidence>
<feature type="domain" description="NAD-dependent epimerase/dehydratase" evidence="2">
    <location>
        <begin position="4"/>
        <end position="226"/>
    </location>
</feature>
<name>A0A1H6LDU4_9FLAO</name>
<evidence type="ECO:0000259" key="3">
    <source>
        <dbReference type="Pfam" id="PF08338"/>
    </source>
</evidence>
<gene>
    <name evidence="4" type="ORF">SAMN02927937_01729</name>
</gene>